<evidence type="ECO:0000313" key="5">
    <source>
        <dbReference type="EMBL" id="GAA5194910.1"/>
    </source>
</evidence>
<dbReference type="InterPro" id="IPR045078">
    <property type="entry name" value="TST/MPST-like"/>
</dbReference>
<comment type="caution">
    <text evidence="5">The sequence shown here is derived from an EMBL/GenBank/DDBJ whole genome shotgun (WGS) entry which is preliminary data.</text>
</comment>
<dbReference type="EMBL" id="BAABKK010000014">
    <property type="protein sequence ID" value="GAA5194910.1"/>
    <property type="molecule type" value="Genomic_DNA"/>
</dbReference>
<dbReference type="InterPro" id="IPR036873">
    <property type="entry name" value="Rhodanese-like_dom_sf"/>
</dbReference>
<feature type="region of interest" description="Disordered" evidence="3">
    <location>
        <begin position="175"/>
        <end position="196"/>
    </location>
</feature>
<name>A0ABP9SH91_9MICC</name>
<dbReference type="PROSITE" id="PS00380">
    <property type="entry name" value="RHODANESE_1"/>
    <property type="match status" value="1"/>
</dbReference>
<dbReference type="InterPro" id="IPR001307">
    <property type="entry name" value="Thiosulphate_STrfase_CS"/>
</dbReference>
<accession>A0ABP9SH91</accession>
<dbReference type="CDD" id="cd01448">
    <property type="entry name" value="TST_Repeat_1"/>
    <property type="match status" value="1"/>
</dbReference>
<evidence type="ECO:0000259" key="4">
    <source>
        <dbReference type="PROSITE" id="PS50206"/>
    </source>
</evidence>
<dbReference type="PANTHER" id="PTHR11364">
    <property type="entry name" value="THIOSULFATE SULFERTANSFERASE"/>
    <property type="match status" value="1"/>
</dbReference>
<evidence type="ECO:0000256" key="1">
    <source>
        <dbReference type="ARBA" id="ARBA00022679"/>
    </source>
</evidence>
<evidence type="ECO:0000313" key="6">
    <source>
        <dbReference type="Proteomes" id="UP001500200"/>
    </source>
</evidence>
<dbReference type="CDD" id="cd01449">
    <property type="entry name" value="TST_Repeat_2"/>
    <property type="match status" value="1"/>
</dbReference>
<feature type="domain" description="Rhodanese" evidence="4">
    <location>
        <begin position="18"/>
        <end position="132"/>
    </location>
</feature>
<evidence type="ECO:0000256" key="2">
    <source>
        <dbReference type="ARBA" id="ARBA00022737"/>
    </source>
</evidence>
<dbReference type="Gene3D" id="3.40.250.10">
    <property type="entry name" value="Rhodanese-like domain"/>
    <property type="match status" value="2"/>
</dbReference>
<sequence length="307" mass="32914">MQNSAVEPFVDLEWLSQNRRRVVLADVRWYLDGRSGREAYDGGHIPGAVFVDLDRWLSAEGSPLEGRNPLPAPDDFAFGMRGVGISDDDIVVAYDDAGGVIAARLVWMLRATGHSSALLDGGLASYEGPLETTHPSRPVGDFTAQTWPGNRLAEIHELSIATNSAVDARNRDRFEGKQDPIDPRPGHVPGARNVPCRENLDSHGKLRSKAELLRIFAAAGITSAENVISYCGSGVTACHNLLALEHAGLGHGRLFTGGWSQYGHALDFPVELGPGNPPSTAPHRPPRLTSSAREPCRRGPSAVLGGP</sequence>
<feature type="region of interest" description="Disordered" evidence="3">
    <location>
        <begin position="270"/>
        <end position="307"/>
    </location>
</feature>
<dbReference type="SUPFAM" id="SSF52821">
    <property type="entry name" value="Rhodanese/Cell cycle control phosphatase"/>
    <property type="match status" value="2"/>
</dbReference>
<keyword evidence="6" id="KW-1185">Reference proteome</keyword>
<gene>
    <name evidence="5" type="ORF">GCM10023346_23440</name>
</gene>
<dbReference type="RefSeq" id="WP_345449569.1">
    <property type="nucleotide sequence ID" value="NZ_BAABKK010000014.1"/>
</dbReference>
<organism evidence="5 6">
    <name type="scientific">Arthrobacter gyeryongensis</name>
    <dbReference type="NCBI Taxonomy" id="1650592"/>
    <lineage>
        <taxon>Bacteria</taxon>
        <taxon>Bacillati</taxon>
        <taxon>Actinomycetota</taxon>
        <taxon>Actinomycetes</taxon>
        <taxon>Micrococcales</taxon>
        <taxon>Micrococcaceae</taxon>
        <taxon>Arthrobacter</taxon>
    </lineage>
</organism>
<proteinExistence type="predicted"/>
<keyword evidence="2" id="KW-0677">Repeat</keyword>
<dbReference type="PANTHER" id="PTHR11364:SF27">
    <property type="entry name" value="SULFURTRANSFERASE"/>
    <property type="match status" value="1"/>
</dbReference>
<feature type="domain" description="Rhodanese" evidence="4">
    <location>
        <begin position="166"/>
        <end position="271"/>
    </location>
</feature>
<dbReference type="Pfam" id="PF00581">
    <property type="entry name" value="Rhodanese"/>
    <property type="match status" value="2"/>
</dbReference>
<dbReference type="SMART" id="SM00450">
    <property type="entry name" value="RHOD"/>
    <property type="match status" value="2"/>
</dbReference>
<reference evidence="6" key="1">
    <citation type="journal article" date="2019" name="Int. J. Syst. Evol. Microbiol.">
        <title>The Global Catalogue of Microorganisms (GCM) 10K type strain sequencing project: providing services to taxonomists for standard genome sequencing and annotation.</title>
        <authorList>
            <consortium name="The Broad Institute Genomics Platform"/>
            <consortium name="The Broad Institute Genome Sequencing Center for Infectious Disease"/>
            <person name="Wu L."/>
            <person name="Ma J."/>
        </authorList>
    </citation>
    <scope>NUCLEOTIDE SEQUENCE [LARGE SCALE GENOMIC DNA]</scope>
    <source>
        <strain evidence="6">JCM 18514</strain>
    </source>
</reference>
<feature type="compositionally biased region" description="Basic and acidic residues" evidence="3">
    <location>
        <begin position="175"/>
        <end position="185"/>
    </location>
</feature>
<protein>
    <submittedName>
        <fullName evidence="5">Sulfurtransferase</fullName>
    </submittedName>
</protein>
<evidence type="ECO:0000256" key="3">
    <source>
        <dbReference type="SAM" id="MobiDB-lite"/>
    </source>
</evidence>
<keyword evidence="1" id="KW-0808">Transferase</keyword>
<dbReference type="Proteomes" id="UP001500200">
    <property type="component" value="Unassembled WGS sequence"/>
</dbReference>
<dbReference type="PROSITE" id="PS50206">
    <property type="entry name" value="RHODANESE_3"/>
    <property type="match status" value="2"/>
</dbReference>
<dbReference type="InterPro" id="IPR001763">
    <property type="entry name" value="Rhodanese-like_dom"/>
</dbReference>